<name>A0A3N4J575_9PEZI</name>
<dbReference type="InterPro" id="IPR029058">
    <property type="entry name" value="AB_hydrolase_fold"/>
</dbReference>
<evidence type="ECO:0000256" key="4">
    <source>
        <dbReference type="ARBA" id="ARBA00022729"/>
    </source>
</evidence>
<comment type="similarity">
    <text evidence="1">Belongs to the peptidase S10 family.</text>
</comment>
<evidence type="ECO:0000256" key="7">
    <source>
        <dbReference type="SAM" id="SignalP"/>
    </source>
</evidence>
<keyword evidence="4 7" id="KW-0732">Signal</keyword>
<dbReference type="STRING" id="1336337.A0A3N4J575"/>
<dbReference type="PANTHER" id="PTHR11802:SF189">
    <property type="entry name" value="CARBOXYPEPTIDASE"/>
    <property type="match status" value="1"/>
</dbReference>
<dbReference type="Gene3D" id="3.40.50.1820">
    <property type="entry name" value="alpha/beta hydrolase"/>
    <property type="match status" value="1"/>
</dbReference>
<reference evidence="8 9" key="1">
    <citation type="journal article" date="2018" name="Nat. Ecol. Evol.">
        <title>Pezizomycetes genomes reveal the molecular basis of ectomycorrhizal truffle lifestyle.</title>
        <authorList>
            <person name="Murat C."/>
            <person name="Payen T."/>
            <person name="Noel B."/>
            <person name="Kuo A."/>
            <person name="Morin E."/>
            <person name="Chen J."/>
            <person name="Kohler A."/>
            <person name="Krizsan K."/>
            <person name="Balestrini R."/>
            <person name="Da Silva C."/>
            <person name="Montanini B."/>
            <person name="Hainaut M."/>
            <person name="Levati E."/>
            <person name="Barry K.W."/>
            <person name="Belfiori B."/>
            <person name="Cichocki N."/>
            <person name="Clum A."/>
            <person name="Dockter R.B."/>
            <person name="Fauchery L."/>
            <person name="Guy J."/>
            <person name="Iotti M."/>
            <person name="Le Tacon F."/>
            <person name="Lindquist E.A."/>
            <person name="Lipzen A."/>
            <person name="Malagnac F."/>
            <person name="Mello A."/>
            <person name="Molinier V."/>
            <person name="Miyauchi S."/>
            <person name="Poulain J."/>
            <person name="Riccioni C."/>
            <person name="Rubini A."/>
            <person name="Sitrit Y."/>
            <person name="Splivallo R."/>
            <person name="Traeger S."/>
            <person name="Wang M."/>
            <person name="Zifcakova L."/>
            <person name="Wipf D."/>
            <person name="Zambonelli A."/>
            <person name="Paolocci F."/>
            <person name="Nowrousian M."/>
            <person name="Ottonello S."/>
            <person name="Baldrian P."/>
            <person name="Spatafora J.W."/>
            <person name="Henrissat B."/>
            <person name="Nagy L.G."/>
            <person name="Aury J.M."/>
            <person name="Wincker P."/>
            <person name="Grigoriev I.V."/>
            <person name="Bonfante P."/>
            <person name="Martin F.M."/>
        </authorList>
    </citation>
    <scope>NUCLEOTIDE SEQUENCE [LARGE SCALE GENOMIC DNA]</scope>
    <source>
        <strain evidence="8 9">120613-1</strain>
    </source>
</reference>
<dbReference type="EMBL" id="ML120452">
    <property type="protein sequence ID" value="RPA93452.1"/>
    <property type="molecule type" value="Genomic_DNA"/>
</dbReference>
<keyword evidence="5" id="KW-0378">Hydrolase</keyword>
<proteinExistence type="inferred from homology"/>
<evidence type="ECO:0000256" key="2">
    <source>
        <dbReference type="ARBA" id="ARBA00022645"/>
    </source>
</evidence>
<evidence type="ECO:0000256" key="5">
    <source>
        <dbReference type="ARBA" id="ARBA00022801"/>
    </source>
</evidence>
<protein>
    <submittedName>
        <fullName evidence="8">Carboxypeptidase S1</fullName>
    </submittedName>
</protein>
<dbReference type="SUPFAM" id="SSF53474">
    <property type="entry name" value="alpha/beta-Hydrolases"/>
    <property type="match status" value="1"/>
</dbReference>
<gene>
    <name evidence="8" type="ORF">L873DRAFT_1705101</name>
</gene>
<keyword evidence="2 8" id="KW-0121">Carboxypeptidase</keyword>
<dbReference type="InterPro" id="IPR001563">
    <property type="entry name" value="Peptidase_S10"/>
</dbReference>
<evidence type="ECO:0000256" key="3">
    <source>
        <dbReference type="ARBA" id="ARBA00022670"/>
    </source>
</evidence>
<evidence type="ECO:0000256" key="1">
    <source>
        <dbReference type="ARBA" id="ARBA00009431"/>
    </source>
</evidence>
<organism evidence="8 9">
    <name type="scientific">Choiromyces venosus 120613-1</name>
    <dbReference type="NCBI Taxonomy" id="1336337"/>
    <lineage>
        <taxon>Eukaryota</taxon>
        <taxon>Fungi</taxon>
        <taxon>Dikarya</taxon>
        <taxon>Ascomycota</taxon>
        <taxon>Pezizomycotina</taxon>
        <taxon>Pezizomycetes</taxon>
        <taxon>Pezizales</taxon>
        <taxon>Tuberaceae</taxon>
        <taxon>Choiromyces</taxon>
    </lineage>
</organism>
<dbReference type="GO" id="GO:0004185">
    <property type="term" value="F:serine-type carboxypeptidase activity"/>
    <property type="evidence" value="ECO:0007669"/>
    <property type="project" value="InterPro"/>
</dbReference>
<dbReference type="InterPro" id="IPR033124">
    <property type="entry name" value="Ser_caboxypep_his_AS"/>
</dbReference>
<dbReference type="Pfam" id="PF00450">
    <property type="entry name" value="Peptidase_S10"/>
    <property type="match status" value="1"/>
</dbReference>
<accession>A0A3N4J575</accession>
<dbReference type="OrthoDB" id="443318at2759"/>
<evidence type="ECO:0000313" key="9">
    <source>
        <dbReference type="Proteomes" id="UP000276215"/>
    </source>
</evidence>
<dbReference type="PRINTS" id="PR00724">
    <property type="entry name" value="CRBOXYPTASEC"/>
</dbReference>
<keyword evidence="9" id="KW-1185">Reference proteome</keyword>
<keyword evidence="3" id="KW-0645">Protease</keyword>
<dbReference type="Proteomes" id="UP000276215">
    <property type="component" value="Unassembled WGS sequence"/>
</dbReference>
<feature type="signal peptide" evidence="7">
    <location>
        <begin position="1"/>
        <end position="16"/>
    </location>
</feature>
<dbReference type="PANTHER" id="PTHR11802">
    <property type="entry name" value="SERINE PROTEASE FAMILY S10 SERINE CARBOXYPEPTIDASE"/>
    <property type="match status" value="1"/>
</dbReference>
<dbReference type="GO" id="GO:0000324">
    <property type="term" value="C:fungal-type vacuole"/>
    <property type="evidence" value="ECO:0007669"/>
    <property type="project" value="TreeGrafter"/>
</dbReference>
<feature type="chain" id="PRO_5018181122" evidence="7">
    <location>
        <begin position="17"/>
        <end position="598"/>
    </location>
</feature>
<dbReference type="AlphaFoldDB" id="A0A3N4J575"/>
<sequence>MKSLIAFFYLLAVAYAAYPPLVTDTQAFTSKRIPGISVTYRSPKICEKEGIKQYSGYVRIPPNTMSFKQDYPINTFFWFFEAHKEPEKAPLTVYLNGGPGSSSIAAGEVNNDSATTAPREWAWNKLSNMLFIDQPVQVGFSYDNLHNGTWGWNSEKKKWEYKLVGFQGEIPPNNATFYTGTFPSMETKYATNSTHTSSEAFWYAMQGWTEAFPRYMSEGLSIYTQSYGGKYGPGFGSFIERENDRIRAGEYKDSPKKPDIIQMNTIGLLSACIDLPEGWGSVYTLGANNTFGIPFLSQPLASSLHDQFHRPGGCKEQYYKYVALYPQDPYGDQGIVGNCVKEANSGVCNITHEQNRVTEHEYMVHMKRHRFDYTQSEEMPFPYKYALGYLMRADVQKELGVPLNFTSSSAAVYEGFEKTGDKFSPGSMEQIAFLLGKGVRVSLSFGDRDYACNWFGGERSSLALEYPFKKKFASAGYQKLLVDDIVGGEVREHGNFSFVRVYQAGHNIPAYQPLVSFKIFQRILQRKDLATGTTDIHDDYTTTGPLKSTTKNYLPKEPLAEPECYIPTRLGCTNEQNKALIEGSAVVEDYLVVQPGRG</sequence>
<dbReference type="GO" id="GO:0006508">
    <property type="term" value="P:proteolysis"/>
    <property type="evidence" value="ECO:0007669"/>
    <property type="project" value="UniProtKB-KW"/>
</dbReference>
<keyword evidence="6" id="KW-0325">Glycoprotein</keyword>
<dbReference type="PROSITE" id="PS00560">
    <property type="entry name" value="CARBOXYPEPT_SER_HIS"/>
    <property type="match status" value="1"/>
</dbReference>
<evidence type="ECO:0000313" key="8">
    <source>
        <dbReference type="EMBL" id="RPA93452.1"/>
    </source>
</evidence>
<evidence type="ECO:0000256" key="6">
    <source>
        <dbReference type="ARBA" id="ARBA00023180"/>
    </source>
</evidence>